<keyword evidence="2" id="KW-1185">Reference proteome</keyword>
<dbReference type="KEGG" id="ffu:CLAFUR5_03686"/>
<dbReference type="AlphaFoldDB" id="A0A9Q8LBU6"/>
<organism evidence="1 2">
    <name type="scientific">Passalora fulva</name>
    <name type="common">Tomato leaf mold</name>
    <name type="synonym">Cladosporium fulvum</name>
    <dbReference type="NCBI Taxonomy" id="5499"/>
    <lineage>
        <taxon>Eukaryota</taxon>
        <taxon>Fungi</taxon>
        <taxon>Dikarya</taxon>
        <taxon>Ascomycota</taxon>
        <taxon>Pezizomycotina</taxon>
        <taxon>Dothideomycetes</taxon>
        <taxon>Dothideomycetidae</taxon>
        <taxon>Mycosphaerellales</taxon>
        <taxon>Mycosphaerellaceae</taxon>
        <taxon>Fulvia</taxon>
    </lineage>
</organism>
<evidence type="ECO:0000313" key="2">
    <source>
        <dbReference type="Proteomes" id="UP000756132"/>
    </source>
</evidence>
<reference evidence="1" key="1">
    <citation type="submission" date="2021-12" db="EMBL/GenBank/DDBJ databases">
        <authorList>
            <person name="Zaccaron A."/>
            <person name="Stergiopoulos I."/>
        </authorList>
    </citation>
    <scope>NUCLEOTIDE SEQUENCE</scope>
    <source>
        <strain evidence="1">Race5_Kim</strain>
    </source>
</reference>
<dbReference type="RefSeq" id="XP_047758966.1">
    <property type="nucleotide sequence ID" value="XM_047902834.1"/>
</dbReference>
<gene>
    <name evidence="1" type="ORF">CLAFUR5_03686</name>
</gene>
<dbReference type="EMBL" id="CP090164">
    <property type="protein sequence ID" value="UJO14600.1"/>
    <property type="molecule type" value="Genomic_DNA"/>
</dbReference>
<proteinExistence type="predicted"/>
<accession>A0A9Q8LBU6</accession>
<sequence>MAFAKSGTVAERALWESVEVSCTCRRFLGDLPMPNNKYICKEHLEKNWNRLQAARDATNAWLTGLERRGGKMAVARAATVTMRTNNGEQRACPCGREVNHAPPYVAEFAMCMACLGVRTLNPGNPVSVQVPFATQLQFETAWKKFLKWKKIRTHGTRL</sequence>
<protein>
    <submittedName>
        <fullName evidence="1">Uncharacterized protein</fullName>
    </submittedName>
</protein>
<name>A0A9Q8LBU6_PASFU</name>
<dbReference type="GeneID" id="71983564"/>
<reference evidence="1" key="2">
    <citation type="journal article" date="2022" name="Microb. Genom.">
        <title>A chromosome-scale genome assembly of the tomato pathogen Cladosporium fulvum reveals a compartmentalized genome architecture and the presence of a dispensable chromosome.</title>
        <authorList>
            <person name="Zaccaron A.Z."/>
            <person name="Chen L.H."/>
            <person name="Samaras A."/>
            <person name="Stergiopoulos I."/>
        </authorList>
    </citation>
    <scope>NUCLEOTIDE SEQUENCE</scope>
    <source>
        <strain evidence="1">Race5_Kim</strain>
    </source>
</reference>
<evidence type="ECO:0000313" key="1">
    <source>
        <dbReference type="EMBL" id="UJO14600.1"/>
    </source>
</evidence>
<dbReference type="Proteomes" id="UP000756132">
    <property type="component" value="Chromosome 2"/>
</dbReference>